<proteinExistence type="predicted"/>
<accession>A0ABT7CPP6</accession>
<reference evidence="1 2" key="1">
    <citation type="submission" date="2023-05" db="EMBL/GenBank/DDBJ databases">
        <authorList>
            <person name="Zhang X."/>
        </authorList>
    </citation>
    <scope>NUCLEOTIDE SEQUENCE [LARGE SCALE GENOMIC DNA]</scope>
    <source>
        <strain evidence="1 2">DM2B3-1</strain>
    </source>
</reference>
<dbReference type="RefSeq" id="WP_313998578.1">
    <property type="nucleotide sequence ID" value="NZ_JASJOT010000012.1"/>
</dbReference>
<organism evidence="1 2">
    <name type="scientific">Xanthocytophaga flava</name>
    <dbReference type="NCBI Taxonomy" id="3048013"/>
    <lineage>
        <taxon>Bacteria</taxon>
        <taxon>Pseudomonadati</taxon>
        <taxon>Bacteroidota</taxon>
        <taxon>Cytophagia</taxon>
        <taxon>Cytophagales</taxon>
        <taxon>Rhodocytophagaceae</taxon>
        <taxon>Xanthocytophaga</taxon>
    </lineage>
</organism>
<name>A0ABT7CPP6_9BACT</name>
<protein>
    <submittedName>
        <fullName evidence="1">Uncharacterized protein</fullName>
    </submittedName>
</protein>
<dbReference type="Proteomes" id="UP001228581">
    <property type="component" value="Unassembled WGS sequence"/>
</dbReference>
<evidence type="ECO:0000313" key="2">
    <source>
        <dbReference type="Proteomes" id="UP001228581"/>
    </source>
</evidence>
<keyword evidence="2" id="KW-1185">Reference proteome</keyword>
<sequence length="97" mass="11883">MFSITHNGQAASPNYEYDGRLIHFGGNFKSIEYEWEEWKVKFENLLSRLYWLEADVHIKPEYTHVQTFTWGVDLYKWNELDRKLLKPIQKEYFVYNE</sequence>
<gene>
    <name evidence="1" type="ORF">QNI19_18625</name>
</gene>
<evidence type="ECO:0000313" key="1">
    <source>
        <dbReference type="EMBL" id="MDJ1494960.1"/>
    </source>
</evidence>
<dbReference type="EMBL" id="JASJOT010000012">
    <property type="protein sequence ID" value="MDJ1494960.1"/>
    <property type="molecule type" value="Genomic_DNA"/>
</dbReference>
<comment type="caution">
    <text evidence="1">The sequence shown here is derived from an EMBL/GenBank/DDBJ whole genome shotgun (WGS) entry which is preliminary data.</text>
</comment>